<dbReference type="Gene3D" id="3.30.1060.10">
    <property type="entry name" value="Peptide methionine sulphoxide reductase MsrA"/>
    <property type="match status" value="1"/>
</dbReference>
<accession>A0ABY5NRW5</accession>
<keyword evidence="7" id="KW-1185">Reference proteome</keyword>
<comment type="catalytic activity">
    <reaction evidence="3 4">
        <text>[thioredoxin]-disulfide + L-methionine + H2O = L-methionine (S)-S-oxide + [thioredoxin]-dithiol</text>
        <dbReference type="Rhea" id="RHEA:19993"/>
        <dbReference type="Rhea" id="RHEA-COMP:10698"/>
        <dbReference type="Rhea" id="RHEA-COMP:10700"/>
        <dbReference type="ChEBI" id="CHEBI:15377"/>
        <dbReference type="ChEBI" id="CHEBI:29950"/>
        <dbReference type="ChEBI" id="CHEBI:50058"/>
        <dbReference type="ChEBI" id="CHEBI:57844"/>
        <dbReference type="ChEBI" id="CHEBI:58772"/>
        <dbReference type="EC" id="1.8.4.11"/>
    </reaction>
</comment>
<keyword evidence="1 4" id="KW-0560">Oxidoreductase</keyword>
<dbReference type="NCBIfam" id="TIGR00401">
    <property type="entry name" value="msrA"/>
    <property type="match status" value="1"/>
</dbReference>
<name>A0ABY5NRW5_9FLAO</name>
<proteinExistence type="inferred from homology"/>
<sequence length="181" mass="20845">MTVVKEQTAIFANGCFWCSEAIFQKINGVKEVLPGYIGGTTENPTYEEVCTGQTNHAEAIKIVFNEELVSYQELLEVFFATHDPTTLNRQGNDIGTQYRSEIFYTNGSQKEQAMLFVKILNEENIFEKKVVTKVSKADTFYLAENYHQNYFNNNPEKSYCAMVVSPKVKKFEKFFQEHITK</sequence>
<evidence type="ECO:0000313" key="6">
    <source>
        <dbReference type="EMBL" id="UUV21316.1"/>
    </source>
</evidence>
<protein>
    <recommendedName>
        <fullName evidence="4">Peptide methionine sulfoxide reductase MsrA</fullName>
        <shortName evidence="4">Protein-methionine-S-oxide reductase</shortName>
        <ecNumber evidence="4">1.8.4.11</ecNumber>
    </recommendedName>
    <alternativeName>
        <fullName evidence="4">Peptide-methionine (S)-S-oxide reductase</fullName>
        <shortName evidence="4">Peptide Met(O) reductase</shortName>
    </alternativeName>
</protein>
<gene>
    <name evidence="4 6" type="primary">msrA</name>
    <name evidence="6" type="ORF">NPX36_13450</name>
</gene>
<dbReference type="SUPFAM" id="SSF55068">
    <property type="entry name" value="Peptide methionine sulfoxide reductase"/>
    <property type="match status" value="1"/>
</dbReference>
<dbReference type="EC" id="1.8.4.11" evidence="4"/>
<evidence type="ECO:0000256" key="3">
    <source>
        <dbReference type="ARBA" id="ARBA00048782"/>
    </source>
</evidence>
<dbReference type="RefSeq" id="WP_257499244.1">
    <property type="nucleotide sequence ID" value="NZ_CP102382.1"/>
</dbReference>
<evidence type="ECO:0000256" key="4">
    <source>
        <dbReference type="HAMAP-Rule" id="MF_01401"/>
    </source>
</evidence>
<evidence type="ECO:0000256" key="2">
    <source>
        <dbReference type="ARBA" id="ARBA00047806"/>
    </source>
</evidence>
<dbReference type="GO" id="GO:0008113">
    <property type="term" value="F:peptide-methionine (S)-S-oxide reductase activity"/>
    <property type="evidence" value="ECO:0007669"/>
    <property type="project" value="UniProtKB-EC"/>
</dbReference>
<organism evidence="6 7">
    <name type="scientific">Paenimyroides aestuarii</name>
    <dbReference type="NCBI Taxonomy" id="2968490"/>
    <lineage>
        <taxon>Bacteria</taxon>
        <taxon>Pseudomonadati</taxon>
        <taxon>Bacteroidota</taxon>
        <taxon>Flavobacteriia</taxon>
        <taxon>Flavobacteriales</taxon>
        <taxon>Flavobacteriaceae</taxon>
        <taxon>Paenimyroides</taxon>
    </lineage>
</organism>
<comment type="similarity">
    <text evidence="4">Belongs to the MsrA Met sulfoxide reductase family.</text>
</comment>
<dbReference type="HAMAP" id="MF_01401">
    <property type="entry name" value="MsrA"/>
    <property type="match status" value="1"/>
</dbReference>
<dbReference type="Proteomes" id="UP001317001">
    <property type="component" value="Chromosome"/>
</dbReference>
<dbReference type="Pfam" id="PF01625">
    <property type="entry name" value="PMSR"/>
    <property type="match status" value="1"/>
</dbReference>
<feature type="active site" evidence="4">
    <location>
        <position position="15"/>
    </location>
</feature>
<dbReference type="EMBL" id="CP102382">
    <property type="protein sequence ID" value="UUV21316.1"/>
    <property type="molecule type" value="Genomic_DNA"/>
</dbReference>
<comment type="function">
    <text evidence="4">Has an important function as a repair enzyme for proteins that have been inactivated by oxidation. Catalyzes the reversible oxidation-reduction of methionine sulfoxide in proteins to methionine.</text>
</comment>
<dbReference type="InterPro" id="IPR002569">
    <property type="entry name" value="Met_Sox_Rdtase_MsrA_dom"/>
</dbReference>
<feature type="domain" description="Peptide methionine sulphoxide reductase MsrA" evidence="5">
    <location>
        <begin position="8"/>
        <end position="160"/>
    </location>
</feature>
<comment type="catalytic activity">
    <reaction evidence="2 4">
        <text>L-methionyl-[protein] + [thioredoxin]-disulfide + H2O = L-methionyl-(S)-S-oxide-[protein] + [thioredoxin]-dithiol</text>
        <dbReference type="Rhea" id="RHEA:14217"/>
        <dbReference type="Rhea" id="RHEA-COMP:10698"/>
        <dbReference type="Rhea" id="RHEA-COMP:10700"/>
        <dbReference type="Rhea" id="RHEA-COMP:12313"/>
        <dbReference type="Rhea" id="RHEA-COMP:12315"/>
        <dbReference type="ChEBI" id="CHEBI:15377"/>
        <dbReference type="ChEBI" id="CHEBI:16044"/>
        <dbReference type="ChEBI" id="CHEBI:29950"/>
        <dbReference type="ChEBI" id="CHEBI:44120"/>
        <dbReference type="ChEBI" id="CHEBI:50058"/>
        <dbReference type="EC" id="1.8.4.11"/>
    </reaction>
</comment>
<dbReference type="PANTHER" id="PTHR43774">
    <property type="entry name" value="PEPTIDE METHIONINE SULFOXIDE REDUCTASE"/>
    <property type="match status" value="1"/>
</dbReference>
<evidence type="ECO:0000313" key="7">
    <source>
        <dbReference type="Proteomes" id="UP001317001"/>
    </source>
</evidence>
<dbReference type="InterPro" id="IPR036509">
    <property type="entry name" value="Met_Sox_Rdtase_MsrA_sf"/>
</dbReference>
<dbReference type="PANTHER" id="PTHR43774:SF1">
    <property type="entry name" value="PEPTIDE METHIONINE SULFOXIDE REDUCTASE MSRA 2"/>
    <property type="match status" value="1"/>
</dbReference>
<reference evidence="6 7" key="1">
    <citation type="submission" date="2022-08" db="EMBL/GenBank/DDBJ databases">
        <title>Myroides zhujiangensis sp. nov., a novel bacterium isolated from sediment in the Pearl River Estuary.</title>
        <authorList>
            <person name="Cui L."/>
        </authorList>
    </citation>
    <scope>NUCLEOTIDE SEQUENCE [LARGE SCALE GENOMIC DNA]</scope>
    <source>
        <strain evidence="6 7">SCSIO 72103</strain>
    </source>
</reference>
<evidence type="ECO:0000259" key="5">
    <source>
        <dbReference type="Pfam" id="PF01625"/>
    </source>
</evidence>
<evidence type="ECO:0000256" key="1">
    <source>
        <dbReference type="ARBA" id="ARBA00023002"/>
    </source>
</evidence>